<accession>K3WJV9</accession>
<feature type="transmembrane region" description="Helical" evidence="7">
    <location>
        <begin position="244"/>
        <end position="265"/>
    </location>
</feature>
<comment type="subcellular location">
    <subcellularLocation>
        <location evidence="1">Membrane</location>
        <topology evidence="1">Multi-pass membrane protein</topology>
    </subcellularLocation>
</comment>
<dbReference type="InParanoid" id="K3WJV9"/>
<dbReference type="Pfam" id="PF00909">
    <property type="entry name" value="Ammonium_transp"/>
    <property type="match status" value="1"/>
</dbReference>
<dbReference type="EMBL" id="GL376633">
    <property type="status" value="NOT_ANNOTATED_CDS"/>
    <property type="molecule type" value="Genomic_DNA"/>
</dbReference>
<dbReference type="EnsemblProtists" id="PYU1_T005251">
    <property type="protein sequence ID" value="PYU1_T005251"/>
    <property type="gene ID" value="PYU1_G005240"/>
</dbReference>
<dbReference type="eggNOG" id="KOG3796">
    <property type="taxonomic scope" value="Eukaryota"/>
</dbReference>
<reference evidence="10" key="1">
    <citation type="journal article" date="2010" name="Genome Biol.">
        <title>Genome sequence of the necrotrophic plant pathogen Pythium ultimum reveals original pathogenicity mechanisms and effector repertoire.</title>
        <authorList>
            <person name="Levesque C.A."/>
            <person name="Brouwer H."/>
            <person name="Cano L."/>
            <person name="Hamilton J.P."/>
            <person name="Holt C."/>
            <person name="Huitema E."/>
            <person name="Raffaele S."/>
            <person name="Robideau G.P."/>
            <person name="Thines M."/>
            <person name="Win J."/>
            <person name="Zerillo M.M."/>
            <person name="Beakes G.W."/>
            <person name="Boore J.L."/>
            <person name="Busam D."/>
            <person name="Dumas B."/>
            <person name="Ferriera S."/>
            <person name="Fuerstenberg S.I."/>
            <person name="Gachon C.M."/>
            <person name="Gaulin E."/>
            <person name="Govers F."/>
            <person name="Grenville-Briggs L."/>
            <person name="Horner N."/>
            <person name="Hostetler J."/>
            <person name="Jiang R.H."/>
            <person name="Johnson J."/>
            <person name="Krajaejun T."/>
            <person name="Lin H."/>
            <person name="Meijer H.J."/>
            <person name="Moore B."/>
            <person name="Morris P."/>
            <person name="Phuntmart V."/>
            <person name="Puiu D."/>
            <person name="Shetty J."/>
            <person name="Stajich J.E."/>
            <person name="Tripathy S."/>
            <person name="Wawra S."/>
            <person name="van West P."/>
            <person name="Whitty B.R."/>
            <person name="Coutinho P.M."/>
            <person name="Henrissat B."/>
            <person name="Martin F."/>
            <person name="Thomas P.D."/>
            <person name="Tyler B.M."/>
            <person name="De Vries R.P."/>
            <person name="Kamoun S."/>
            <person name="Yandell M."/>
            <person name="Tisserat N."/>
            <person name="Buell C.R."/>
        </authorList>
    </citation>
    <scope>NUCLEOTIDE SEQUENCE</scope>
    <source>
        <strain evidence="10">DAOM:BR144</strain>
    </source>
</reference>
<evidence type="ECO:0000313" key="10">
    <source>
        <dbReference type="Proteomes" id="UP000019132"/>
    </source>
</evidence>
<sequence length="466" mass="50591">MLQLPQEQSFALSLGVFQLVCLIFFAVHFETITPKSAEALDSPNRADGYYSMYMDVHVMIFVGFGFLMTYLRKYSLSAVSLNFVVGVMALQWGIITVTMAHQVGEKHYPKANIDIPALINGDFAAAAVLISFGAILGKTTPTQLLWMTFFELIFYAINETILMESLEVIDAGGSLVIHTFGAFFGLAVSLQIGAPPSHEQHHNTSRYTSDIFAMIGTLFLWMFWPSFNAAMVPSDGFRQERAIVNTLLSIAASCASTFAATQVLATAKKFDMVHLQNATLAGGVAMGTACELALNPASAITVGLVAGAVSVTGYRFFTPALERRIRLSDSAGILNLHGMPGVLGGLAGAFATMALSDDNYGDVLTSIYEAREHRSAHEQGGYQLLAIVVTLGMALVSGTVVGMFLRSPLLFRQQQQKYEDEEWFHLPGHVDLLPLGSSPPSQREMDSTFGTQSPQTSYEPMSIKTS</sequence>
<feature type="transmembrane region" description="Helical" evidence="7">
    <location>
        <begin position="115"/>
        <end position="137"/>
    </location>
</feature>
<evidence type="ECO:0000256" key="6">
    <source>
        <dbReference type="SAM" id="MobiDB-lite"/>
    </source>
</evidence>
<dbReference type="Gene3D" id="1.10.3430.10">
    <property type="entry name" value="Ammonium transporter AmtB like domains"/>
    <property type="match status" value="1"/>
</dbReference>
<feature type="compositionally biased region" description="Polar residues" evidence="6">
    <location>
        <begin position="448"/>
        <end position="466"/>
    </location>
</feature>
<evidence type="ECO:0000256" key="1">
    <source>
        <dbReference type="ARBA" id="ARBA00004141"/>
    </source>
</evidence>
<name>K3WJV9_GLOUD</name>
<feature type="transmembrane region" description="Helical" evidence="7">
    <location>
        <begin position="144"/>
        <end position="163"/>
    </location>
</feature>
<reference evidence="9" key="3">
    <citation type="submission" date="2015-02" db="UniProtKB">
        <authorList>
            <consortium name="EnsemblProtists"/>
        </authorList>
    </citation>
    <scope>IDENTIFICATION</scope>
    <source>
        <strain evidence="9">DAOM BR144</strain>
    </source>
</reference>
<feature type="region of interest" description="Disordered" evidence="6">
    <location>
        <begin position="435"/>
        <end position="466"/>
    </location>
</feature>
<dbReference type="VEuPathDB" id="FungiDB:PYU1_G005240"/>
<feature type="transmembrane region" description="Helical" evidence="7">
    <location>
        <begin position="12"/>
        <end position="29"/>
    </location>
</feature>
<evidence type="ECO:0000256" key="7">
    <source>
        <dbReference type="SAM" id="Phobius"/>
    </source>
</evidence>
<reference evidence="10" key="2">
    <citation type="submission" date="2010-04" db="EMBL/GenBank/DDBJ databases">
        <authorList>
            <person name="Buell R."/>
            <person name="Hamilton J."/>
            <person name="Hostetler J."/>
        </authorList>
    </citation>
    <scope>NUCLEOTIDE SEQUENCE [LARGE SCALE GENOMIC DNA]</scope>
    <source>
        <strain evidence="10">DAOM:BR144</strain>
    </source>
</reference>
<dbReference type="SUPFAM" id="SSF111352">
    <property type="entry name" value="Ammonium transporter"/>
    <property type="match status" value="1"/>
</dbReference>
<keyword evidence="4 7" id="KW-1133">Transmembrane helix</keyword>
<dbReference type="HOGENOM" id="CLU_021386_1_0_1"/>
<dbReference type="InterPro" id="IPR002229">
    <property type="entry name" value="RhesusRHD"/>
</dbReference>
<dbReference type="PANTHER" id="PTHR11730">
    <property type="entry name" value="AMMONIUM TRANSPORTER"/>
    <property type="match status" value="1"/>
</dbReference>
<proteinExistence type="inferred from homology"/>
<evidence type="ECO:0000259" key="8">
    <source>
        <dbReference type="Pfam" id="PF00909"/>
    </source>
</evidence>
<feature type="transmembrane region" description="Helical" evidence="7">
    <location>
        <begin position="175"/>
        <end position="195"/>
    </location>
</feature>
<evidence type="ECO:0000313" key="9">
    <source>
        <dbReference type="EnsemblProtists" id="PYU1_T005251"/>
    </source>
</evidence>
<dbReference type="InterPro" id="IPR024041">
    <property type="entry name" value="NH4_transpt_AmtB-like_dom"/>
</dbReference>
<evidence type="ECO:0000256" key="3">
    <source>
        <dbReference type="ARBA" id="ARBA00022692"/>
    </source>
</evidence>
<comment type="similarity">
    <text evidence="2">Belongs to the ammonium transporter (TC 2.A.49) family. Rh subfamily.</text>
</comment>
<feature type="transmembrane region" description="Helical" evidence="7">
    <location>
        <begin position="83"/>
        <end position="103"/>
    </location>
</feature>
<dbReference type="InterPro" id="IPR029020">
    <property type="entry name" value="Ammonium/urea_transptr"/>
</dbReference>
<evidence type="ECO:0000256" key="5">
    <source>
        <dbReference type="ARBA" id="ARBA00023136"/>
    </source>
</evidence>
<keyword evidence="5 7" id="KW-0472">Membrane</keyword>
<dbReference type="OMA" id="TNMRIRF"/>
<dbReference type="PANTHER" id="PTHR11730:SF60">
    <property type="entry name" value="RH50, ISOFORM D"/>
    <property type="match status" value="1"/>
</dbReference>
<dbReference type="PRINTS" id="PR00342">
    <property type="entry name" value="RHESUSRHD"/>
</dbReference>
<feature type="transmembrane region" description="Helical" evidence="7">
    <location>
        <begin position="207"/>
        <end position="224"/>
    </location>
</feature>
<dbReference type="AlphaFoldDB" id="K3WJV9"/>
<keyword evidence="10" id="KW-1185">Reference proteome</keyword>
<protein>
    <recommendedName>
        <fullName evidence="8">Ammonium transporter AmtB-like domain-containing protein</fullName>
    </recommendedName>
</protein>
<evidence type="ECO:0000256" key="2">
    <source>
        <dbReference type="ARBA" id="ARBA00011036"/>
    </source>
</evidence>
<organism evidence="9 10">
    <name type="scientific">Globisporangium ultimum (strain ATCC 200006 / CBS 805.95 / DAOM BR144)</name>
    <name type="common">Pythium ultimum</name>
    <dbReference type="NCBI Taxonomy" id="431595"/>
    <lineage>
        <taxon>Eukaryota</taxon>
        <taxon>Sar</taxon>
        <taxon>Stramenopiles</taxon>
        <taxon>Oomycota</taxon>
        <taxon>Peronosporomycetes</taxon>
        <taxon>Pythiales</taxon>
        <taxon>Pythiaceae</taxon>
        <taxon>Globisporangium</taxon>
    </lineage>
</organism>
<dbReference type="GO" id="GO:0008519">
    <property type="term" value="F:ammonium channel activity"/>
    <property type="evidence" value="ECO:0007669"/>
    <property type="project" value="InterPro"/>
</dbReference>
<dbReference type="GO" id="GO:0097272">
    <property type="term" value="P:ammonium homeostasis"/>
    <property type="evidence" value="ECO:0007669"/>
    <property type="project" value="TreeGrafter"/>
</dbReference>
<keyword evidence="3 7" id="KW-0812">Transmembrane</keyword>
<feature type="domain" description="Ammonium transporter AmtB-like" evidence="8">
    <location>
        <begin position="29"/>
        <end position="413"/>
    </location>
</feature>
<dbReference type="Proteomes" id="UP000019132">
    <property type="component" value="Unassembled WGS sequence"/>
</dbReference>
<feature type="transmembrane region" description="Helical" evidence="7">
    <location>
        <begin position="333"/>
        <end position="355"/>
    </location>
</feature>
<dbReference type="GO" id="GO:0005886">
    <property type="term" value="C:plasma membrane"/>
    <property type="evidence" value="ECO:0007669"/>
    <property type="project" value="InterPro"/>
</dbReference>
<evidence type="ECO:0000256" key="4">
    <source>
        <dbReference type="ARBA" id="ARBA00022989"/>
    </source>
</evidence>
<feature type="transmembrane region" description="Helical" evidence="7">
    <location>
        <begin position="384"/>
        <end position="405"/>
    </location>
</feature>
<feature type="transmembrane region" description="Helical" evidence="7">
    <location>
        <begin position="49"/>
        <end position="71"/>
    </location>
</feature>